<gene>
    <name evidence="2" type="ORF">ABENE_07060</name>
</gene>
<accession>V4Q4T8</accession>
<dbReference type="Proteomes" id="UP000017837">
    <property type="component" value="Unassembled WGS sequence"/>
</dbReference>
<keyword evidence="3" id="KW-1185">Reference proteome</keyword>
<dbReference type="InterPro" id="IPR010982">
    <property type="entry name" value="Lambda_DNA-bd_dom_sf"/>
</dbReference>
<dbReference type="Pfam" id="PF01381">
    <property type="entry name" value="HTH_3"/>
    <property type="match status" value="1"/>
</dbReference>
<name>V4Q4T8_9CAUL</name>
<dbReference type="EMBL" id="AWGB01000010">
    <property type="protein sequence ID" value="ESQ92855.1"/>
    <property type="molecule type" value="Genomic_DNA"/>
</dbReference>
<dbReference type="PATRIC" id="fig|1121022.4.peg.1411"/>
<dbReference type="PROSITE" id="PS50943">
    <property type="entry name" value="HTH_CROC1"/>
    <property type="match status" value="1"/>
</dbReference>
<sequence length="91" mass="10258">MPNILDTIMDLETIGKKIAERRRQDDLTQTQLANRARVSRATITALETGVQRELGFNKIMCILAVLKLDLHLTEENAGRPTLEDLQREGGQ</sequence>
<evidence type="ECO:0000259" key="1">
    <source>
        <dbReference type="PROSITE" id="PS50943"/>
    </source>
</evidence>
<dbReference type="SUPFAM" id="SSF47413">
    <property type="entry name" value="lambda repressor-like DNA-binding domains"/>
    <property type="match status" value="1"/>
</dbReference>
<organism evidence="2 3">
    <name type="scientific">Asticcacaulis benevestitus DSM 16100 = ATCC BAA-896</name>
    <dbReference type="NCBI Taxonomy" id="1121022"/>
    <lineage>
        <taxon>Bacteria</taxon>
        <taxon>Pseudomonadati</taxon>
        <taxon>Pseudomonadota</taxon>
        <taxon>Alphaproteobacteria</taxon>
        <taxon>Caulobacterales</taxon>
        <taxon>Caulobacteraceae</taxon>
        <taxon>Asticcacaulis</taxon>
    </lineage>
</organism>
<dbReference type="AlphaFoldDB" id="V4Q4T8"/>
<reference evidence="2 3" key="1">
    <citation type="journal article" date="2014" name="Nature">
        <title>Sequential evolution of bacterial morphology by co-option of a developmental regulator.</title>
        <authorList>
            <person name="Jiang C."/>
            <person name="Brown P.J."/>
            <person name="Ducret A."/>
            <person name="Brun Y.V."/>
        </authorList>
    </citation>
    <scope>NUCLEOTIDE SEQUENCE [LARGE SCALE GENOMIC DNA]</scope>
    <source>
        <strain evidence="2 3">DSM 16100</strain>
    </source>
</reference>
<comment type="caution">
    <text evidence="2">The sequence shown here is derived from an EMBL/GenBank/DDBJ whole genome shotgun (WGS) entry which is preliminary data.</text>
</comment>
<dbReference type="SMART" id="SM00530">
    <property type="entry name" value="HTH_XRE"/>
    <property type="match status" value="1"/>
</dbReference>
<dbReference type="CDD" id="cd00093">
    <property type="entry name" value="HTH_XRE"/>
    <property type="match status" value="1"/>
</dbReference>
<feature type="domain" description="HTH cro/C1-type" evidence="1">
    <location>
        <begin position="18"/>
        <end position="73"/>
    </location>
</feature>
<dbReference type="InterPro" id="IPR001387">
    <property type="entry name" value="Cro/C1-type_HTH"/>
</dbReference>
<dbReference type="STRING" id="1121022.GCA_000376105_03141"/>
<evidence type="ECO:0000313" key="2">
    <source>
        <dbReference type="EMBL" id="ESQ92855.1"/>
    </source>
</evidence>
<proteinExistence type="predicted"/>
<dbReference type="Gene3D" id="1.10.260.40">
    <property type="entry name" value="lambda repressor-like DNA-binding domains"/>
    <property type="match status" value="1"/>
</dbReference>
<protein>
    <recommendedName>
        <fullName evidence="1">HTH cro/C1-type domain-containing protein</fullName>
    </recommendedName>
</protein>
<evidence type="ECO:0000313" key="3">
    <source>
        <dbReference type="Proteomes" id="UP000017837"/>
    </source>
</evidence>
<dbReference type="eggNOG" id="COG1476">
    <property type="taxonomic scope" value="Bacteria"/>
</dbReference>
<dbReference type="GO" id="GO:0003677">
    <property type="term" value="F:DNA binding"/>
    <property type="evidence" value="ECO:0007669"/>
    <property type="project" value="InterPro"/>
</dbReference>